<comment type="caution">
    <text evidence="1">The sequence shown here is derived from an EMBL/GenBank/DDBJ whole genome shotgun (WGS) entry which is preliminary data.</text>
</comment>
<dbReference type="RefSeq" id="WP_169247344.1">
    <property type="nucleotide sequence ID" value="NZ_SPMZ01000007.1"/>
</dbReference>
<proteinExistence type="predicted"/>
<dbReference type="EMBL" id="SPMZ01000007">
    <property type="protein sequence ID" value="NMQ18090.1"/>
    <property type="molecule type" value="Genomic_DNA"/>
</dbReference>
<evidence type="ECO:0008006" key="3">
    <source>
        <dbReference type="Google" id="ProtNLM"/>
    </source>
</evidence>
<sequence>MIKRGIRILLVCDADDNIIGLLTSRDIAGDKPHRILAKAGGVREDLRVSDVMTLRPKLELLSMEDIQRARVGDLIATLRQVDRQHALVPDRDPETGKSAVRGIFSPSQISLRLGLNIDPSRQATLYADFENAGGTL</sequence>
<evidence type="ECO:0000313" key="2">
    <source>
        <dbReference type="Proteomes" id="UP000760480"/>
    </source>
</evidence>
<dbReference type="Gene3D" id="3.10.580.10">
    <property type="entry name" value="CBS-domain"/>
    <property type="match status" value="1"/>
</dbReference>
<name>A0ABX1TJP1_9GAMM</name>
<organism evidence="1 2">
    <name type="scientific">Candidatus Competibacter phosphatis</name>
    <dbReference type="NCBI Taxonomy" id="221280"/>
    <lineage>
        <taxon>Bacteria</taxon>
        <taxon>Pseudomonadati</taxon>
        <taxon>Pseudomonadota</taxon>
        <taxon>Gammaproteobacteria</taxon>
        <taxon>Candidatus Competibacteraceae</taxon>
        <taxon>Candidatus Competibacter</taxon>
    </lineage>
</organism>
<dbReference type="Proteomes" id="UP000760480">
    <property type="component" value="Unassembled WGS sequence"/>
</dbReference>
<protein>
    <recommendedName>
        <fullName evidence="3">CBS domain-containing protein</fullName>
    </recommendedName>
</protein>
<accession>A0ABX1TJP1</accession>
<dbReference type="SUPFAM" id="SSF54631">
    <property type="entry name" value="CBS-domain pair"/>
    <property type="match status" value="1"/>
</dbReference>
<keyword evidence="2" id="KW-1185">Reference proteome</keyword>
<gene>
    <name evidence="1" type="ORF">E4P82_02085</name>
</gene>
<reference evidence="1 2" key="1">
    <citation type="submission" date="2019-03" db="EMBL/GenBank/DDBJ databases">
        <title>Metabolic reconstructions from genomes of highly enriched 'Candidatus Accumulibacter' and 'Candidatus Competibacter' bioreactor populations.</title>
        <authorList>
            <person name="Annavajhala M.K."/>
            <person name="Welles L."/>
            <person name="Abbas B."/>
            <person name="Sorokin D."/>
            <person name="Park H."/>
            <person name="Van Loosdrecht M."/>
            <person name="Chandran K."/>
        </authorList>
    </citation>
    <scope>NUCLEOTIDE SEQUENCE [LARGE SCALE GENOMIC DNA]</scope>
    <source>
        <strain evidence="1 2">SBR_G</strain>
    </source>
</reference>
<dbReference type="InterPro" id="IPR046342">
    <property type="entry name" value="CBS_dom_sf"/>
</dbReference>
<evidence type="ECO:0000313" key="1">
    <source>
        <dbReference type="EMBL" id="NMQ18090.1"/>
    </source>
</evidence>